<evidence type="ECO:0000313" key="4">
    <source>
        <dbReference type="Proteomes" id="UP000234275"/>
    </source>
</evidence>
<dbReference type="PIRSF" id="PIRSF029755">
    <property type="entry name" value="UCP029755"/>
    <property type="match status" value="1"/>
</dbReference>
<dbReference type="PANTHER" id="PTHR32022:SF10">
    <property type="entry name" value="D-GLUTAMATE CYCLASE, MITOCHONDRIAL"/>
    <property type="match status" value="1"/>
</dbReference>
<comment type="caution">
    <text evidence="3">The sequence shown here is derived from an EMBL/GenBank/DDBJ whole genome shotgun (WGS) entry which is preliminary data.</text>
</comment>
<dbReference type="EMBL" id="MSFO01000002">
    <property type="protein sequence ID" value="PLB52201.1"/>
    <property type="molecule type" value="Genomic_DNA"/>
</dbReference>
<evidence type="ECO:0000256" key="1">
    <source>
        <dbReference type="ARBA" id="ARBA00007896"/>
    </source>
</evidence>
<comment type="similarity">
    <text evidence="1">Belongs to the D-glutamate cyclase family.</text>
</comment>
<dbReference type="Proteomes" id="UP000234275">
    <property type="component" value="Unassembled WGS sequence"/>
</dbReference>
<dbReference type="GeneID" id="36560608"/>
<evidence type="ECO:0008006" key="5">
    <source>
        <dbReference type="Google" id="ProtNLM"/>
    </source>
</evidence>
<dbReference type="SUPFAM" id="SSF160920">
    <property type="entry name" value="PSTPO5379-like"/>
    <property type="match status" value="1"/>
</dbReference>
<accession>A0A2I2GH41</accession>
<dbReference type="Gene3D" id="3.30.2040.10">
    <property type="entry name" value="PSTPO5379-like domain"/>
    <property type="match status" value="1"/>
</dbReference>
<name>A0A2I2GH41_9EURO</name>
<dbReference type="InterPro" id="IPR009906">
    <property type="entry name" value="D-Glu_cyclase"/>
</dbReference>
<organism evidence="3 4">
    <name type="scientific">Aspergillus steynii IBT 23096</name>
    <dbReference type="NCBI Taxonomy" id="1392250"/>
    <lineage>
        <taxon>Eukaryota</taxon>
        <taxon>Fungi</taxon>
        <taxon>Dikarya</taxon>
        <taxon>Ascomycota</taxon>
        <taxon>Pezizomycotina</taxon>
        <taxon>Eurotiomycetes</taxon>
        <taxon>Eurotiomycetidae</taxon>
        <taxon>Eurotiales</taxon>
        <taxon>Aspergillaceae</taxon>
        <taxon>Aspergillus</taxon>
        <taxon>Aspergillus subgen. Circumdati</taxon>
    </lineage>
</organism>
<dbReference type="AlphaFoldDB" id="A0A2I2GH41"/>
<dbReference type="GO" id="GO:0047820">
    <property type="term" value="F:D-glutamate cyclase activity"/>
    <property type="evidence" value="ECO:0007669"/>
    <property type="project" value="TreeGrafter"/>
</dbReference>
<dbReference type="InterPro" id="IPR038021">
    <property type="entry name" value="Putative_hydro-lyase"/>
</dbReference>
<dbReference type="OrthoDB" id="10262538at2759"/>
<evidence type="ECO:0000256" key="2">
    <source>
        <dbReference type="ARBA" id="ARBA00023239"/>
    </source>
</evidence>
<dbReference type="Pfam" id="PF07286">
    <property type="entry name" value="D-Glu_cyclase"/>
    <property type="match status" value="1"/>
</dbReference>
<dbReference type="RefSeq" id="XP_024707503.1">
    <property type="nucleotide sequence ID" value="XM_024852910.1"/>
</dbReference>
<dbReference type="InterPro" id="IPR016938">
    <property type="entry name" value="UPF0317"/>
</dbReference>
<dbReference type="VEuPathDB" id="FungiDB:P170DRAFT_472106"/>
<dbReference type="FunFam" id="3.30.2040.10:FF:000001">
    <property type="entry name" value="D-glutamate cyclase, mitochondrial"/>
    <property type="match status" value="1"/>
</dbReference>
<reference evidence="3 4" key="1">
    <citation type="submission" date="2016-12" db="EMBL/GenBank/DDBJ databases">
        <title>The genomes of Aspergillus section Nigri reveals drivers in fungal speciation.</title>
        <authorList>
            <consortium name="DOE Joint Genome Institute"/>
            <person name="Vesth T.C."/>
            <person name="Nybo J."/>
            <person name="Theobald S."/>
            <person name="Brandl J."/>
            <person name="Frisvad J.C."/>
            <person name="Nielsen K.F."/>
            <person name="Lyhne E.K."/>
            <person name="Kogle M.E."/>
            <person name="Kuo A."/>
            <person name="Riley R."/>
            <person name="Clum A."/>
            <person name="Nolan M."/>
            <person name="Lipzen A."/>
            <person name="Salamov A."/>
            <person name="Henrissat B."/>
            <person name="Wiebenga A."/>
            <person name="De Vries R.P."/>
            <person name="Grigoriev I.V."/>
            <person name="Mortensen U.H."/>
            <person name="Andersen M.R."/>
            <person name="Baker S.E."/>
        </authorList>
    </citation>
    <scope>NUCLEOTIDE SEQUENCE [LARGE SCALE GENOMIC DNA]</scope>
    <source>
        <strain evidence="3 4">IBT 23096</strain>
    </source>
</reference>
<keyword evidence="2" id="KW-0456">Lyase</keyword>
<dbReference type="PANTHER" id="PTHR32022">
    <property type="entry name" value="D-GLUTAMATE CYCLASE, MITOCHONDRIAL"/>
    <property type="match status" value="1"/>
</dbReference>
<gene>
    <name evidence="3" type="ORF">P170DRAFT_472106</name>
</gene>
<proteinExistence type="inferred from homology"/>
<dbReference type="Gene3D" id="3.40.1640.10">
    <property type="entry name" value="PSTPO5379-like"/>
    <property type="match status" value="1"/>
</dbReference>
<dbReference type="GO" id="GO:0006536">
    <property type="term" value="P:glutamate metabolic process"/>
    <property type="evidence" value="ECO:0007669"/>
    <property type="project" value="TreeGrafter"/>
</dbReference>
<keyword evidence="4" id="KW-1185">Reference proteome</keyword>
<sequence>MSSSSSSSPSYEARLLSRTNLITNTSGIAPGYLQANLLILPSKHADDFHNLCLRNPVPCPLLGRTTTPGNPHLVEPPSCIQNADFDIRTDFPKYRVYQHGQYLSTRNDLLDIWRDDYVGFLIGCSFSFEDALTSAGLQPRHQKTGRIVAMYRSNIPLLPAGIFTGGSCIVSMRPYRPEDIETARNVTRPYLATHGEPVAWGWEAVEKLGIRDINSPDFGEPQVMEEGEVPVFWACGVTPQMAVECAGDKIDDLVFAHEPGHMLVTDLTADDLQSLGK</sequence>
<evidence type="ECO:0000313" key="3">
    <source>
        <dbReference type="EMBL" id="PLB52201.1"/>
    </source>
</evidence>
<protein>
    <recommendedName>
        <fullName evidence="5">DUF1445-domain-containing protein</fullName>
    </recommendedName>
</protein>
<dbReference type="STRING" id="1392250.A0A2I2GH41"/>